<gene>
    <name evidence="2" type="ORF">ATY89_08145</name>
    <name evidence="3" type="ORF">ATZ20_11165</name>
</gene>
<evidence type="ECO:0000259" key="1">
    <source>
        <dbReference type="PROSITE" id="PS51740"/>
    </source>
</evidence>
<name>A0A0U3GXS5_9CREN</name>
<dbReference type="EMBL" id="CP013695">
    <property type="protein sequence ID" value="ALU32652.1"/>
    <property type="molecule type" value="Genomic_DNA"/>
</dbReference>
<dbReference type="SMART" id="SM00966">
    <property type="entry name" value="SpoVT_AbrB"/>
    <property type="match status" value="1"/>
</dbReference>
<dbReference type="Gene3D" id="2.10.260.10">
    <property type="match status" value="1"/>
</dbReference>
<dbReference type="Proteomes" id="UP000065473">
    <property type="component" value="Chromosome"/>
</dbReference>
<dbReference type="AlphaFoldDB" id="A0A0U3GXS5"/>
<dbReference type="InterPro" id="IPR007159">
    <property type="entry name" value="SpoVT-AbrB_dom"/>
</dbReference>
<dbReference type="InterPro" id="IPR037914">
    <property type="entry name" value="SpoVT-AbrB_sf"/>
</dbReference>
<dbReference type="GO" id="GO:0003677">
    <property type="term" value="F:DNA binding"/>
    <property type="evidence" value="ECO:0007669"/>
    <property type="project" value="InterPro"/>
</dbReference>
<evidence type="ECO:0000313" key="3">
    <source>
        <dbReference type="EMBL" id="ALU32652.1"/>
    </source>
</evidence>
<protein>
    <submittedName>
        <fullName evidence="2">AbrB family transcriptional regulator</fullName>
    </submittedName>
</protein>
<dbReference type="NCBIfam" id="TIGR01439">
    <property type="entry name" value="lp_hng_hel_AbrB"/>
    <property type="match status" value="1"/>
</dbReference>
<proteinExistence type="predicted"/>
<evidence type="ECO:0000313" key="2">
    <source>
        <dbReference type="EMBL" id="ALU29910.1"/>
    </source>
</evidence>
<reference evidence="4 5" key="1">
    <citation type="submission" date="2015-12" db="EMBL/GenBank/DDBJ databases">
        <title>A stable core within a dynamic pangenome in Sulfolobus acidocaldarius.</title>
        <authorList>
            <person name="Anderson R."/>
            <person name="Kouris A."/>
            <person name="Seward C."/>
            <person name="Campbell K."/>
            <person name="Whitaker R."/>
        </authorList>
    </citation>
    <scope>NUCLEOTIDE SEQUENCE [LARGE SCALE GENOMIC DNA]</scope>
    <source>
        <strain evidence="2 5">GG12-C01-09</strain>
        <strain evidence="3 4">NG05B_CO5_07</strain>
    </source>
</reference>
<dbReference type="Proteomes" id="UP000060043">
    <property type="component" value="Chromosome"/>
</dbReference>
<evidence type="ECO:0000313" key="5">
    <source>
        <dbReference type="Proteomes" id="UP000065473"/>
    </source>
</evidence>
<dbReference type="PROSITE" id="PS51740">
    <property type="entry name" value="SPOVT_ABRB"/>
    <property type="match status" value="1"/>
</dbReference>
<dbReference type="Pfam" id="PF04014">
    <property type="entry name" value="MazE_antitoxin"/>
    <property type="match status" value="1"/>
</dbReference>
<organism evidence="2 5">
    <name type="scientific">Sulfolobus acidocaldarius</name>
    <dbReference type="NCBI Taxonomy" id="2285"/>
    <lineage>
        <taxon>Archaea</taxon>
        <taxon>Thermoproteota</taxon>
        <taxon>Thermoprotei</taxon>
        <taxon>Sulfolobales</taxon>
        <taxon>Sulfolobaceae</taxon>
        <taxon>Sulfolobus</taxon>
    </lineage>
</organism>
<feature type="domain" description="SpoVT-AbrB" evidence="1">
    <location>
        <begin position="11"/>
        <end position="53"/>
    </location>
</feature>
<accession>A0A0U3GXS5</accession>
<evidence type="ECO:0000313" key="4">
    <source>
        <dbReference type="Proteomes" id="UP000060043"/>
    </source>
</evidence>
<sequence length="87" mass="10562">MWVMKWENMETEIVVMDDRGRITIPKEIRERIKTRMLKIRVEGDKIILEPMEIDIDRYYGIFRKDPGDMDVDKVLRESLSELTRNDF</sequence>
<dbReference type="SUPFAM" id="SSF89447">
    <property type="entry name" value="AbrB/MazE/MraZ-like"/>
    <property type="match status" value="1"/>
</dbReference>
<dbReference type="EMBL" id="CP013694">
    <property type="protein sequence ID" value="ALU29910.1"/>
    <property type="molecule type" value="Genomic_DNA"/>
</dbReference>